<evidence type="ECO:0000256" key="3">
    <source>
        <dbReference type="ARBA" id="ARBA00022496"/>
    </source>
</evidence>
<dbReference type="InterPro" id="IPR008995">
    <property type="entry name" value="Mo/tungstate-bd_C_term_dom"/>
</dbReference>
<dbReference type="CDD" id="cd03259">
    <property type="entry name" value="ABC_Carb_Solutes_like"/>
    <property type="match status" value="1"/>
</dbReference>
<proteinExistence type="predicted"/>
<dbReference type="InterPro" id="IPR017871">
    <property type="entry name" value="ABC_transporter-like_CS"/>
</dbReference>
<dbReference type="RefSeq" id="WP_260402385.1">
    <property type="nucleotide sequence ID" value="NZ_JACIIX010000004.1"/>
</dbReference>
<dbReference type="EMBL" id="JACIIX010000004">
    <property type="protein sequence ID" value="MBB6210037.1"/>
    <property type="molecule type" value="Genomic_DNA"/>
</dbReference>
<dbReference type="PROSITE" id="PS00211">
    <property type="entry name" value="ABC_TRANSPORTER_1"/>
    <property type="match status" value="1"/>
</dbReference>
<accession>A0A7W9ZEJ1</accession>
<dbReference type="SUPFAM" id="SSF50331">
    <property type="entry name" value="MOP-like"/>
    <property type="match status" value="1"/>
</dbReference>
<keyword evidence="4" id="KW-0547">Nucleotide-binding</keyword>
<dbReference type="GO" id="GO:0043190">
    <property type="term" value="C:ATP-binding cassette (ABC) transporter complex"/>
    <property type="evidence" value="ECO:0007669"/>
    <property type="project" value="InterPro"/>
</dbReference>
<dbReference type="InterPro" id="IPR027417">
    <property type="entry name" value="P-loop_NTPase"/>
</dbReference>
<evidence type="ECO:0000256" key="8">
    <source>
        <dbReference type="ARBA" id="ARBA00023136"/>
    </source>
</evidence>
<dbReference type="Pfam" id="PF08402">
    <property type="entry name" value="TOBE_2"/>
    <property type="match status" value="1"/>
</dbReference>
<evidence type="ECO:0000259" key="9">
    <source>
        <dbReference type="PROSITE" id="PS50893"/>
    </source>
</evidence>
<keyword evidence="1" id="KW-0813">Transport</keyword>
<dbReference type="Pfam" id="PF00005">
    <property type="entry name" value="ABC_tran"/>
    <property type="match status" value="1"/>
</dbReference>
<name>A0A7W9ZEJ1_NOVIT</name>
<dbReference type="GO" id="GO:0005524">
    <property type="term" value="F:ATP binding"/>
    <property type="evidence" value="ECO:0007669"/>
    <property type="project" value="UniProtKB-KW"/>
</dbReference>
<dbReference type="PROSITE" id="PS50893">
    <property type="entry name" value="ABC_TRANSPORTER_2"/>
    <property type="match status" value="1"/>
</dbReference>
<keyword evidence="5 10" id="KW-0067">ATP-binding</keyword>
<evidence type="ECO:0000256" key="5">
    <source>
        <dbReference type="ARBA" id="ARBA00022840"/>
    </source>
</evidence>
<gene>
    <name evidence="10" type="ORF">FHS48_001447</name>
</gene>
<evidence type="ECO:0000256" key="1">
    <source>
        <dbReference type="ARBA" id="ARBA00022448"/>
    </source>
</evidence>
<dbReference type="Gene3D" id="3.40.50.300">
    <property type="entry name" value="P-loop containing nucleotide triphosphate hydrolases"/>
    <property type="match status" value="1"/>
</dbReference>
<organism evidence="10 11">
    <name type="scientific">Novispirillum itersonii</name>
    <name type="common">Aquaspirillum itersonii</name>
    <dbReference type="NCBI Taxonomy" id="189"/>
    <lineage>
        <taxon>Bacteria</taxon>
        <taxon>Pseudomonadati</taxon>
        <taxon>Pseudomonadota</taxon>
        <taxon>Alphaproteobacteria</taxon>
        <taxon>Rhodospirillales</taxon>
        <taxon>Novispirillaceae</taxon>
        <taxon>Novispirillum</taxon>
    </lineage>
</organism>
<dbReference type="InterPro" id="IPR015853">
    <property type="entry name" value="ABC_transpr_FbpC"/>
</dbReference>
<dbReference type="InterPro" id="IPR050093">
    <property type="entry name" value="ABC_SmlMolc_Importer"/>
</dbReference>
<dbReference type="SUPFAM" id="SSF52540">
    <property type="entry name" value="P-loop containing nucleoside triphosphate hydrolases"/>
    <property type="match status" value="1"/>
</dbReference>
<dbReference type="InterPro" id="IPR013611">
    <property type="entry name" value="Transp-assoc_OB_typ2"/>
</dbReference>
<dbReference type="InterPro" id="IPR003593">
    <property type="entry name" value="AAA+_ATPase"/>
</dbReference>
<comment type="caution">
    <text evidence="10">The sequence shown here is derived from an EMBL/GenBank/DDBJ whole genome shotgun (WGS) entry which is preliminary data.</text>
</comment>
<evidence type="ECO:0000313" key="11">
    <source>
        <dbReference type="Proteomes" id="UP000544872"/>
    </source>
</evidence>
<dbReference type="SMART" id="SM00382">
    <property type="entry name" value="AAA"/>
    <property type="match status" value="1"/>
</dbReference>
<keyword evidence="6" id="KW-0408">Iron</keyword>
<sequence>MHVDPVRPTRLRETPSLQKTGLTMDRVRHAYGTRQVVHDLSLQIADGELLCLLGPSGCGKTTTLRIAAGLEEPAGGTVWIGDRTVAGPDVFIPPEQRGIGFLFQDYALFPHLTVLENVRFGMTHLPRAEGVANAMAALKRVGMDGYAGVYPHTLSGGQQQRVGLARALAPRPRLMLLDEPFSGLDKRLRDQVRDQTLHLLKDSGVSTLMVTHDPEEAMFMADTIALMRDGHLEQVGNPVELYCRPKTAFAARFFGEVNSLRASCRNGRVETPLGVFEAPDGLRDGVVEVLIRPEGLRLDAVQDGEEPAVLATVAESRMLGRSSLVHLRIDTGAGPLHLHSRMPGLFLPPPGEPLAVVPDRSQVFVFAADADL</sequence>
<keyword evidence="11" id="KW-1185">Reference proteome</keyword>
<evidence type="ECO:0000256" key="6">
    <source>
        <dbReference type="ARBA" id="ARBA00023004"/>
    </source>
</evidence>
<evidence type="ECO:0000256" key="2">
    <source>
        <dbReference type="ARBA" id="ARBA00022475"/>
    </source>
</evidence>
<dbReference type="InterPro" id="IPR003439">
    <property type="entry name" value="ABC_transporter-like_ATP-bd"/>
</dbReference>
<dbReference type="AlphaFoldDB" id="A0A7W9ZEJ1"/>
<keyword evidence="2" id="KW-1003">Cell membrane</keyword>
<dbReference type="FunFam" id="3.40.50.300:FF:000425">
    <property type="entry name" value="Probable ABC transporter, ATP-binding subunit"/>
    <property type="match status" value="1"/>
</dbReference>
<dbReference type="GO" id="GO:0016887">
    <property type="term" value="F:ATP hydrolysis activity"/>
    <property type="evidence" value="ECO:0007669"/>
    <property type="project" value="InterPro"/>
</dbReference>
<feature type="domain" description="ABC transporter" evidence="9">
    <location>
        <begin position="22"/>
        <end position="254"/>
    </location>
</feature>
<reference evidence="10 11" key="1">
    <citation type="submission" date="2020-08" db="EMBL/GenBank/DDBJ databases">
        <title>Genomic Encyclopedia of Type Strains, Phase IV (KMG-IV): sequencing the most valuable type-strain genomes for metagenomic binning, comparative biology and taxonomic classification.</title>
        <authorList>
            <person name="Goeker M."/>
        </authorList>
    </citation>
    <scope>NUCLEOTIDE SEQUENCE [LARGE SCALE GENOMIC DNA]</scope>
    <source>
        <strain evidence="10 11">DSM 11590</strain>
    </source>
</reference>
<dbReference type="Proteomes" id="UP000544872">
    <property type="component" value="Unassembled WGS sequence"/>
</dbReference>
<evidence type="ECO:0000256" key="7">
    <source>
        <dbReference type="ARBA" id="ARBA00023065"/>
    </source>
</evidence>
<dbReference type="PANTHER" id="PTHR42781:SF4">
    <property type="entry name" value="SPERMIDINE_PUTRESCINE IMPORT ATP-BINDING PROTEIN POTA"/>
    <property type="match status" value="1"/>
</dbReference>
<evidence type="ECO:0000313" key="10">
    <source>
        <dbReference type="EMBL" id="MBB6210037.1"/>
    </source>
</evidence>
<keyword evidence="3" id="KW-0410">Iron transport</keyword>
<protein>
    <submittedName>
        <fullName evidence="10">Iron(III) transport system ATP-binding protein</fullName>
    </submittedName>
</protein>
<keyword evidence="8" id="KW-0472">Membrane</keyword>
<evidence type="ECO:0000256" key="4">
    <source>
        <dbReference type="ARBA" id="ARBA00022741"/>
    </source>
</evidence>
<dbReference type="GO" id="GO:0015697">
    <property type="term" value="P:quaternary ammonium group transport"/>
    <property type="evidence" value="ECO:0007669"/>
    <property type="project" value="UniProtKB-ARBA"/>
</dbReference>
<keyword evidence="7" id="KW-0406">Ion transport</keyword>
<dbReference type="PANTHER" id="PTHR42781">
    <property type="entry name" value="SPERMIDINE/PUTRESCINE IMPORT ATP-BINDING PROTEIN POTA"/>
    <property type="match status" value="1"/>
</dbReference>
<dbReference type="GO" id="GO:0015408">
    <property type="term" value="F:ABC-type ferric iron transporter activity"/>
    <property type="evidence" value="ECO:0007669"/>
    <property type="project" value="InterPro"/>
</dbReference>